<gene>
    <name evidence="12" type="ORF">TCMB3V08_LOCUS5780</name>
</gene>
<accession>A0A7R9J5T0</accession>
<sequence length="542" mass="61855">MFNLLLLKKCSNHCRYFELLIKKGFAHYKYTLQLDKKYVLDLTNNKCKLTSCNYNQSFMHSASSMLPLKSHPNNLSSLYLFSKFASHFQSQQSQELHTVGFSSPFKSPQKIESCNNLSNGIAHPLVTQPFRSLHTPVKESSVWVYFMILIRPLSKVVAIVFGRSFRKWWKSLPPNKRKLFMEALKKNKYKILFYTSVLTGLSYYFYYSHLEENPLTRKQRFILFTQDQIMQLAAIELEAQMMLFGDKILNPSHPVYKRVSRVAHAIIRASKDMKGIPNMKWSITVINDPAVRNAFVLPDGKMFIFTGMIAECSNDDQLAIIMTHEMAHALLSHMTLLEGCEPEPTEENIREWLNGEDGDPGYQIQTEEEIAPDVLSSTTTDQNTDNEEELQPLSKSKLSTNETYKPIPELLNKMVEMFTAISNHMDERKKDLPPANNYSKHLLVTHLIIVLAEQLSNVQLIEMFLLLALIVIWAVLPDGAAILSQFISHKFVTFAIHLPFSRKLELEADIVGLDLAARLANALVVLSSTAEDGEIEVRISVG</sequence>
<dbReference type="Pfam" id="PF01435">
    <property type="entry name" value="Peptidase_M48"/>
    <property type="match status" value="1"/>
</dbReference>
<keyword evidence="3" id="KW-0479">Metal-binding</keyword>
<evidence type="ECO:0000256" key="9">
    <source>
        <dbReference type="ARBA" id="ARBA00042978"/>
    </source>
</evidence>
<keyword evidence="6" id="KW-0482">Metalloprotease</keyword>
<evidence type="ECO:0000313" key="12">
    <source>
        <dbReference type="EMBL" id="CAD7573140.1"/>
    </source>
</evidence>
<dbReference type="Gene3D" id="3.30.2010.10">
    <property type="entry name" value="Metalloproteases ('zincins'), catalytic domain"/>
    <property type="match status" value="1"/>
</dbReference>
<keyword evidence="5" id="KW-0862">Zinc</keyword>
<name>A0A7R9J5T0_TIMCA</name>
<dbReference type="GO" id="GO:0046872">
    <property type="term" value="F:metal ion binding"/>
    <property type="evidence" value="ECO:0007669"/>
    <property type="project" value="UniProtKB-KW"/>
</dbReference>
<dbReference type="PANTHER" id="PTHR22726">
    <property type="entry name" value="METALLOENDOPEPTIDASE OMA1"/>
    <property type="match status" value="1"/>
</dbReference>
<evidence type="ECO:0000256" key="4">
    <source>
        <dbReference type="ARBA" id="ARBA00022801"/>
    </source>
</evidence>
<evidence type="ECO:0000256" key="3">
    <source>
        <dbReference type="ARBA" id="ARBA00022723"/>
    </source>
</evidence>
<feature type="domain" description="Peptidase M48" evidence="11">
    <location>
        <begin position="264"/>
        <end position="335"/>
    </location>
</feature>
<evidence type="ECO:0000256" key="10">
    <source>
        <dbReference type="SAM" id="MobiDB-lite"/>
    </source>
</evidence>
<proteinExistence type="inferred from homology"/>
<evidence type="ECO:0000259" key="11">
    <source>
        <dbReference type="Pfam" id="PF01435"/>
    </source>
</evidence>
<keyword evidence="2" id="KW-0645">Protease</keyword>
<dbReference type="GO" id="GO:0006515">
    <property type="term" value="P:protein quality control for misfolded or incompletely synthesized proteins"/>
    <property type="evidence" value="ECO:0007669"/>
    <property type="project" value="TreeGrafter"/>
</dbReference>
<dbReference type="GO" id="GO:0004222">
    <property type="term" value="F:metalloendopeptidase activity"/>
    <property type="evidence" value="ECO:0007669"/>
    <property type="project" value="InterPro"/>
</dbReference>
<reference evidence="12" key="1">
    <citation type="submission" date="2020-11" db="EMBL/GenBank/DDBJ databases">
        <authorList>
            <person name="Tran Van P."/>
        </authorList>
    </citation>
    <scope>NUCLEOTIDE SEQUENCE</scope>
</reference>
<evidence type="ECO:0000256" key="8">
    <source>
        <dbReference type="ARBA" id="ARBA00040360"/>
    </source>
</evidence>
<dbReference type="InterPro" id="IPR051156">
    <property type="entry name" value="Mito/Outer_Membr_Metalloprot"/>
</dbReference>
<evidence type="ECO:0000256" key="5">
    <source>
        <dbReference type="ARBA" id="ARBA00022833"/>
    </source>
</evidence>
<dbReference type="PANTHER" id="PTHR22726:SF1">
    <property type="entry name" value="METALLOENDOPEPTIDASE OMA1, MITOCHONDRIAL"/>
    <property type="match status" value="1"/>
</dbReference>
<evidence type="ECO:0000256" key="2">
    <source>
        <dbReference type="ARBA" id="ARBA00022670"/>
    </source>
</evidence>
<feature type="region of interest" description="Disordered" evidence="10">
    <location>
        <begin position="373"/>
        <end position="395"/>
    </location>
</feature>
<comment type="similarity">
    <text evidence="7">Belongs to the peptidase M48 family.</text>
</comment>
<keyword evidence="4" id="KW-0378">Hydrolase</keyword>
<dbReference type="InterPro" id="IPR001915">
    <property type="entry name" value="Peptidase_M48"/>
</dbReference>
<evidence type="ECO:0000256" key="7">
    <source>
        <dbReference type="ARBA" id="ARBA00038233"/>
    </source>
</evidence>
<protein>
    <recommendedName>
        <fullName evidence="8">Metalloendopeptidase OMA1, mitochondrial</fullName>
    </recommendedName>
    <alternativeName>
        <fullName evidence="9">Overlapping with the m-AAA protease 1 homolog</fullName>
    </alternativeName>
</protein>
<organism evidence="12">
    <name type="scientific">Timema californicum</name>
    <name type="common">California timema</name>
    <name type="synonym">Walking stick</name>
    <dbReference type="NCBI Taxonomy" id="61474"/>
    <lineage>
        <taxon>Eukaryota</taxon>
        <taxon>Metazoa</taxon>
        <taxon>Ecdysozoa</taxon>
        <taxon>Arthropoda</taxon>
        <taxon>Hexapoda</taxon>
        <taxon>Insecta</taxon>
        <taxon>Pterygota</taxon>
        <taxon>Neoptera</taxon>
        <taxon>Polyneoptera</taxon>
        <taxon>Phasmatodea</taxon>
        <taxon>Timematodea</taxon>
        <taxon>Timematoidea</taxon>
        <taxon>Timematidae</taxon>
        <taxon>Timema</taxon>
    </lineage>
</organism>
<dbReference type="GO" id="GO:0005743">
    <property type="term" value="C:mitochondrial inner membrane"/>
    <property type="evidence" value="ECO:0007669"/>
    <property type="project" value="TreeGrafter"/>
</dbReference>
<dbReference type="EMBL" id="OE181435">
    <property type="protein sequence ID" value="CAD7573140.1"/>
    <property type="molecule type" value="Genomic_DNA"/>
</dbReference>
<evidence type="ECO:0000256" key="1">
    <source>
        <dbReference type="ARBA" id="ARBA00001947"/>
    </source>
</evidence>
<comment type="cofactor">
    <cofactor evidence="1">
        <name>Zn(2+)</name>
        <dbReference type="ChEBI" id="CHEBI:29105"/>
    </cofactor>
</comment>
<evidence type="ECO:0000256" key="6">
    <source>
        <dbReference type="ARBA" id="ARBA00023049"/>
    </source>
</evidence>
<dbReference type="AlphaFoldDB" id="A0A7R9J5T0"/>
<dbReference type="GO" id="GO:0034982">
    <property type="term" value="P:mitochondrial protein processing"/>
    <property type="evidence" value="ECO:0007669"/>
    <property type="project" value="TreeGrafter"/>
</dbReference>